<dbReference type="Proteomes" id="UP001153709">
    <property type="component" value="Chromosome 7"/>
</dbReference>
<reference evidence="3" key="1">
    <citation type="submission" date="2022-01" db="EMBL/GenBank/DDBJ databases">
        <authorList>
            <person name="King R."/>
        </authorList>
    </citation>
    <scope>NUCLEOTIDE SEQUENCE</scope>
</reference>
<feature type="coiled-coil region" evidence="1">
    <location>
        <begin position="180"/>
        <end position="207"/>
    </location>
</feature>
<evidence type="ECO:0000313" key="3">
    <source>
        <dbReference type="EMBL" id="CAG9838221.1"/>
    </source>
</evidence>
<feature type="region of interest" description="Disordered" evidence="2">
    <location>
        <begin position="275"/>
        <end position="294"/>
    </location>
</feature>
<proteinExistence type="predicted"/>
<keyword evidence="4" id="KW-1185">Reference proteome</keyword>
<protein>
    <submittedName>
        <fullName evidence="3">Uncharacterized protein</fullName>
    </submittedName>
</protein>
<keyword evidence="1" id="KW-0175">Coiled coil</keyword>
<gene>
    <name evidence="3" type="ORF">DIABBA_LOCUS11142</name>
</gene>
<sequence>MELSNNDLEEYVEKLENVFYNQKSNKKNRNELSLLIENVCNELRISRDSEKSVVDNFQKLLNSKDNDINDKYVQLENVCYKQNIENNLLKKRVEELTIQIKLDLEAQKNEYVTKIQDIEEKCNSEITNLKNQLESGRICYEAKEKELYNDLQMAQTANALEWSEKESHLKNQLTDATSNLRFCNSKIRSMQCEMNQLRAQLTLLKHAPKENVLHFKPNPIQQIKSNLAQKQYQFYESVDSNYDQNLPYDSYYTSIISTDVEDNNNENVDNSMDKINPTKNLNNFTGPNSTITGKTQADTQFVGLDNGRESGHYYQPLPTNCYTSNMKINKHEQSHTPEQQNMEFKAHNKTNLSESKISSTVTILNKSSESLNIINKVNNNTGARSSVVNIEKTSTRKNNLPALKPCSTSSNVKDCKRKKDNYKSEIIKKARLCGGKYENCKGNIVPARNPGADDRCRLKCFDKVNADVRAEILAKFRSMLTKNAQDSYLQGLMGKCEVKRDNLEITIQTTTSLEFTICKKKTRDVLHLPRGSSQKGSQ</sequence>
<evidence type="ECO:0000256" key="1">
    <source>
        <dbReference type="SAM" id="Coils"/>
    </source>
</evidence>
<accession>A0A9N9T974</accession>
<dbReference type="AlphaFoldDB" id="A0A9N9T974"/>
<dbReference type="EMBL" id="OU898282">
    <property type="protein sequence ID" value="CAG9838221.1"/>
    <property type="molecule type" value="Genomic_DNA"/>
</dbReference>
<evidence type="ECO:0000313" key="4">
    <source>
        <dbReference type="Proteomes" id="UP001153709"/>
    </source>
</evidence>
<dbReference type="OrthoDB" id="6768132at2759"/>
<organism evidence="3 4">
    <name type="scientific">Diabrotica balteata</name>
    <name type="common">Banded cucumber beetle</name>
    <dbReference type="NCBI Taxonomy" id="107213"/>
    <lineage>
        <taxon>Eukaryota</taxon>
        <taxon>Metazoa</taxon>
        <taxon>Ecdysozoa</taxon>
        <taxon>Arthropoda</taxon>
        <taxon>Hexapoda</taxon>
        <taxon>Insecta</taxon>
        <taxon>Pterygota</taxon>
        <taxon>Neoptera</taxon>
        <taxon>Endopterygota</taxon>
        <taxon>Coleoptera</taxon>
        <taxon>Polyphaga</taxon>
        <taxon>Cucujiformia</taxon>
        <taxon>Chrysomeloidea</taxon>
        <taxon>Chrysomelidae</taxon>
        <taxon>Galerucinae</taxon>
        <taxon>Diabroticina</taxon>
        <taxon>Diabroticites</taxon>
        <taxon>Diabrotica</taxon>
    </lineage>
</organism>
<evidence type="ECO:0000256" key="2">
    <source>
        <dbReference type="SAM" id="MobiDB-lite"/>
    </source>
</evidence>
<feature type="compositionally biased region" description="Polar residues" evidence="2">
    <location>
        <begin position="277"/>
        <end position="294"/>
    </location>
</feature>
<name>A0A9N9T974_DIABA</name>